<sequence>MTKASIADAHGDEIDVTDWAVIRDEPGGRDPNKRWLAPDPDAPRQEHWLWKSRQITASGDVHALTDCAEVVASRLAGLLGIPAADCRYAVHDGELGLVSRNVAPEGFSLNTGAAYLPEVVGYVRQSEGSAARAPVGRMHRDEGYTLDAVERVLSGVNPPPGLAGFTAFGAFAGYLVLDALVGNSDRHPGNWALLESETGERFLAPTYDHGTALGAGLTDENRRVKDPAAFARRGRANPFTPRKQSLVDLSLTAVRRADAAEWLRRLARLDDSGVRAILDAPGQRLSVVASTFMERVVLENRRRLCDDNAAQD</sequence>
<dbReference type="EMBL" id="PVTX01000003">
    <property type="protein sequence ID" value="PRZ08257.1"/>
    <property type="molecule type" value="Genomic_DNA"/>
</dbReference>
<gene>
    <name evidence="1" type="ORF">BCL65_103185</name>
</gene>
<dbReference type="Gene3D" id="1.10.1070.20">
    <property type="match status" value="1"/>
</dbReference>
<reference evidence="1 2" key="1">
    <citation type="submission" date="2018-03" db="EMBL/GenBank/DDBJ databases">
        <title>Comparative analysis of microorganisms from saline springs in Andes Mountain Range, Colombia.</title>
        <authorList>
            <person name="Rubin E."/>
        </authorList>
    </citation>
    <scope>NUCLEOTIDE SEQUENCE [LARGE SCALE GENOMIC DNA]</scope>
    <source>
        <strain evidence="1 2">CG 23</strain>
    </source>
</reference>
<dbReference type="RefSeq" id="WP_106266245.1">
    <property type="nucleotide sequence ID" value="NZ_PVTX01000003.1"/>
</dbReference>
<proteinExistence type="predicted"/>
<evidence type="ECO:0008006" key="3">
    <source>
        <dbReference type="Google" id="ProtNLM"/>
    </source>
</evidence>
<dbReference type="Proteomes" id="UP000239895">
    <property type="component" value="Unassembled WGS sequence"/>
</dbReference>
<evidence type="ECO:0000313" key="1">
    <source>
        <dbReference type="EMBL" id="PRZ08257.1"/>
    </source>
</evidence>
<name>A0ABX5EFT2_9MICO</name>
<comment type="caution">
    <text evidence="1">The sequence shown here is derived from an EMBL/GenBank/DDBJ whole genome shotgun (WGS) entry which is preliminary data.</text>
</comment>
<keyword evidence="2" id="KW-1185">Reference proteome</keyword>
<evidence type="ECO:0000313" key="2">
    <source>
        <dbReference type="Proteomes" id="UP000239895"/>
    </source>
</evidence>
<protein>
    <recommendedName>
        <fullName evidence="3">HipA-like C-terminal domain-containing protein</fullName>
    </recommendedName>
</protein>
<accession>A0ABX5EFT2</accession>
<organism evidence="1 2">
    <name type="scientific">Isoptericola halotolerans</name>
    <dbReference type="NCBI Taxonomy" id="300560"/>
    <lineage>
        <taxon>Bacteria</taxon>
        <taxon>Bacillati</taxon>
        <taxon>Actinomycetota</taxon>
        <taxon>Actinomycetes</taxon>
        <taxon>Micrococcales</taxon>
        <taxon>Promicromonosporaceae</taxon>
        <taxon>Isoptericola</taxon>
    </lineage>
</organism>